<evidence type="ECO:0000313" key="5">
    <source>
        <dbReference type="EMBL" id="KAL2070389.1"/>
    </source>
</evidence>
<dbReference type="PRINTS" id="PR00344">
    <property type="entry name" value="BCTRLSENSOR"/>
</dbReference>
<evidence type="ECO:0008006" key="7">
    <source>
        <dbReference type="Google" id="ProtNLM"/>
    </source>
</evidence>
<evidence type="ECO:0000313" key="6">
    <source>
        <dbReference type="Proteomes" id="UP001595075"/>
    </source>
</evidence>
<dbReference type="CDD" id="cd17546">
    <property type="entry name" value="REC_hyHK_CKI1_RcsC-like"/>
    <property type="match status" value="1"/>
</dbReference>
<dbReference type="InterPro" id="IPR011006">
    <property type="entry name" value="CheY-like_superfamily"/>
</dbReference>
<protein>
    <recommendedName>
        <fullName evidence="7">Histidine kinase</fullName>
    </recommendedName>
</protein>
<dbReference type="InterPro" id="IPR003594">
    <property type="entry name" value="HATPase_dom"/>
</dbReference>
<evidence type="ECO:0000256" key="1">
    <source>
        <dbReference type="ARBA" id="ARBA00022553"/>
    </source>
</evidence>
<sequence length="332" mass="37081">MTNAIKFTKAENRRKIEVEYGVTSSNPRDSFPKDIKWAPNHREVEDLTEHPEWGLGQPLYFTISVTDTGIGMTGDEIKRLFGRFKQANARTSIKYGGSGLGLFLSGRLAEKQSGEIGVSSRSGHGSTFAFYVKSRQTERHGVSTPDVPQVALPIRSRSMSIASKIPIVDFNKIHVLLVEDNVVNQRIVQKQLVKAGCVVYVANHGLEALQMVRESDIWCEKGVESSKTESVTVTAPKHLDIILMDWQMPVMDGLTCSREIRKLENEKKITRHVEIIATTANARNEQIETALESGIDSVISKPFMVSDLLIKMKERLSIASDARNTAGYSFWE</sequence>
<dbReference type="InterPro" id="IPR005467">
    <property type="entry name" value="His_kinase_dom"/>
</dbReference>
<dbReference type="Pfam" id="PF00072">
    <property type="entry name" value="Response_reg"/>
    <property type="match status" value="1"/>
</dbReference>
<dbReference type="Gene3D" id="3.40.50.2300">
    <property type="match status" value="1"/>
</dbReference>
<dbReference type="InterPro" id="IPR050956">
    <property type="entry name" value="2C_system_His_kinase"/>
</dbReference>
<keyword evidence="6" id="KW-1185">Reference proteome</keyword>
<dbReference type="SMART" id="SM00448">
    <property type="entry name" value="REC"/>
    <property type="match status" value="1"/>
</dbReference>
<dbReference type="PANTHER" id="PTHR43719">
    <property type="entry name" value="TWO-COMPONENT HISTIDINE KINASE"/>
    <property type="match status" value="1"/>
</dbReference>
<dbReference type="InterPro" id="IPR036890">
    <property type="entry name" value="HATPase_C_sf"/>
</dbReference>
<accession>A0ABR4CK83</accession>
<keyword evidence="1 2" id="KW-0597">Phosphoprotein</keyword>
<dbReference type="SUPFAM" id="SSF55874">
    <property type="entry name" value="ATPase domain of HSP90 chaperone/DNA topoisomerase II/histidine kinase"/>
    <property type="match status" value="1"/>
</dbReference>
<dbReference type="EMBL" id="JAZHXI010000006">
    <property type="protein sequence ID" value="KAL2070389.1"/>
    <property type="molecule type" value="Genomic_DNA"/>
</dbReference>
<dbReference type="PANTHER" id="PTHR43719:SF31">
    <property type="entry name" value="HISTIDINE KINASE"/>
    <property type="match status" value="1"/>
</dbReference>
<dbReference type="InterPro" id="IPR001789">
    <property type="entry name" value="Sig_transdc_resp-reg_receiver"/>
</dbReference>
<dbReference type="PROSITE" id="PS50109">
    <property type="entry name" value="HIS_KIN"/>
    <property type="match status" value="1"/>
</dbReference>
<reference evidence="5 6" key="1">
    <citation type="journal article" date="2024" name="Commun. Biol.">
        <title>Comparative genomic analysis of thermophilic fungi reveals convergent evolutionary adaptations and gene losses.</title>
        <authorList>
            <person name="Steindorff A.S."/>
            <person name="Aguilar-Pontes M.V."/>
            <person name="Robinson A.J."/>
            <person name="Andreopoulos B."/>
            <person name="LaButti K."/>
            <person name="Kuo A."/>
            <person name="Mondo S."/>
            <person name="Riley R."/>
            <person name="Otillar R."/>
            <person name="Haridas S."/>
            <person name="Lipzen A."/>
            <person name="Grimwood J."/>
            <person name="Schmutz J."/>
            <person name="Clum A."/>
            <person name="Reid I.D."/>
            <person name="Moisan M.C."/>
            <person name="Butler G."/>
            <person name="Nguyen T.T.M."/>
            <person name="Dewar K."/>
            <person name="Conant G."/>
            <person name="Drula E."/>
            <person name="Henrissat B."/>
            <person name="Hansel C."/>
            <person name="Singer S."/>
            <person name="Hutchinson M.I."/>
            <person name="de Vries R.P."/>
            <person name="Natvig D.O."/>
            <person name="Powell A.J."/>
            <person name="Tsang A."/>
            <person name="Grigoriev I.V."/>
        </authorList>
    </citation>
    <scope>NUCLEOTIDE SEQUENCE [LARGE SCALE GENOMIC DNA]</scope>
    <source>
        <strain evidence="5 6">CBS 494.80</strain>
    </source>
</reference>
<dbReference type="Gene3D" id="3.30.565.10">
    <property type="entry name" value="Histidine kinase-like ATPase, C-terminal domain"/>
    <property type="match status" value="1"/>
</dbReference>
<feature type="domain" description="Response regulatory" evidence="4">
    <location>
        <begin position="174"/>
        <end position="316"/>
    </location>
</feature>
<proteinExistence type="predicted"/>
<feature type="domain" description="Histidine kinase" evidence="3">
    <location>
        <begin position="1"/>
        <end position="136"/>
    </location>
</feature>
<comment type="caution">
    <text evidence="5">The sequence shown here is derived from an EMBL/GenBank/DDBJ whole genome shotgun (WGS) entry which is preliminary data.</text>
</comment>
<organism evidence="5 6">
    <name type="scientific">Oculimacula yallundae</name>
    <dbReference type="NCBI Taxonomy" id="86028"/>
    <lineage>
        <taxon>Eukaryota</taxon>
        <taxon>Fungi</taxon>
        <taxon>Dikarya</taxon>
        <taxon>Ascomycota</taxon>
        <taxon>Pezizomycotina</taxon>
        <taxon>Leotiomycetes</taxon>
        <taxon>Helotiales</taxon>
        <taxon>Ploettnerulaceae</taxon>
        <taxon>Oculimacula</taxon>
    </lineage>
</organism>
<evidence type="ECO:0000256" key="2">
    <source>
        <dbReference type="PROSITE-ProRule" id="PRU00169"/>
    </source>
</evidence>
<dbReference type="Pfam" id="PF02518">
    <property type="entry name" value="HATPase_c"/>
    <property type="match status" value="1"/>
</dbReference>
<name>A0ABR4CK83_9HELO</name>
<dbReference type="SUPFAM" id="SSF52172">
    <property type="entry name" value="CheY-like"/>
    <property type="match status" value="1"/>
</dbReference>
<dbReference type="SMART" id="SM00387">
    <property type="entry name" value="HATPase_c"/>
    <property type="match status" value="1"/>
</dbReference>
<dbReference type="Proteomes" id="UP001595075">
    <property type="component" value="Unassembled WGS sequence"/>
</dbReference>
<feature type="modified residue" description="4-aspartylphosphate" evidence="2">
    <location>
        <position position="245"/>
    </location>
</feature>
<evidence type="ECO:0000259" key="3">
    <source>
        <dbReference type="PROSITE" id="PS50109"/>
    </source>
</evidence>
<dbReference type="InterPro" id="IPR004358">
    <property type="entry name" value="Sig_transdc_His_kin-like_C"/>
</dbReference>
<evidence type="ECO:0000259" key="4">
    <source>
        <dbReference type="PROSITE" id="PS50110"/>
    </source>
</evidence>
<dbReference type="PROSITE" id="PS50110">
    <property type="entry name" value="RESPONSE_REGULATORY"/>
    <property type="match status" value="1"/>
</dbReference>
<gene>
    <name evidence="5" type="ORF">VTL71DRAFT_13415</name>
</gene>